<protein>
    <submittedName>
        <fullName evidence="6">MarR family winged helix-turn-helix transcriptional regulator</fullName>
    </submittedName>
</protein>
<dbReference type="InterPro" id="IPR036388">
    <property type="entry name" value="WH-like_DNA-bd_sf"/>
</dbReference>
<dbReference type="Pfam" id="PF01047">
    <property type="entry name" value="MarR"/>
    <property type="match status" value="1"/>
</dbReference>
<dbReference type="RefSeq" id="WP_301211446.1">
    <property type="nucleotide sequence ID" value="NZ_JAROCF010000001.1"/>
</dbReference>
<keyword evidence="1" id="KW-0805">Transcription regulation</keyword>
<dbReference type="SUPFAM" id="SSF46785">
    <property type="entry name" value="Winged helix' DNA-binding domain"/>
    <property type="match status" value="1"/>
</dbReference>
<dbReference type="EMBL" id="JAROCF010000001">
    <property type="protein sequence ID" value="MDN4613337.1"/>
    <property type="molecule type" value="Genomic_DNA"/>
</dbReference>
<gene>
    <name evidence="6" type="ORF">P5G50_02625</name>
</gene>
<dbReference type="InterPro" id="IPR036390">
    <property type="entry name" value="WH_DNA-bd_sf"/>
</dbReference>
<evidence type="ECO:0000256" key="3">
    <source>
        <dbReference type="ARBA" id="ARBA00023163"/>
    </source>
</evidence>
<evidence type="ECO:0000313" key="6">
    <source>
        <dbReference type="EMBL" id="MDN4613337.1"/>
    </source>
</evidence>
<sequence>MSEGRGAPGGGAPDGGLGSRFPAAGQSPGLLLWRVTNRWQAVMRAALAPHGLTHVQYVLLASLTWLGDTEPERLVTQVDLAGFAATDPMMTSQVVRGLEKVGLVERLRHPTDGRARVLRATPEGAAAARRATADVEAADAGYFAAVDAERFTSDLARLAERAAP</sequence>
<keyword evidence="3" id="KW-0804">Transcription</keyword>
<dbReference type="InterPro" id="IPR039422">
    <property type="entry name" value="MarR/SlyA-like"/>
</dbReference>
<proteinExistence type="predicted"/>
<organism evidence="6 7">
    <name type="scientific">Leifsonia williamsii</name>
    <dbReference type="NCBI Taxonomy" id="3035919"/>
    <lineage>
        <taxon>Bacteria</taxon>
        <taxon>Bacillati</taxon>
        <taxon>Actinomycetota</taxon>
        <taxon>Actinomycetes</taxon>
        <taxon>Micrococcales</taxon>
        <taxon>Microbacteriaceae</taxon>
        <taxon>Leifsonia</taxon>
    </lineage>
</organism>
<dbReference type="InterPro" id="IPR000835">
    <property type="entry name" value="HTH_MarR-typ"/>
</dbReference>
<evidence type="ECO:0000256" key="4">
    <source>
        <dbReference type="SAM" id="MobiDB-lite"/>
    </source>
</evidence>
<dbReference type="SMART" id="SM00347">
    <property type="entry name" value="HTH_MARR"/>
    <property type="match status" value="1"/>
</dbReference>
<feature type="compositionally biased region" description="Gly residues" evidence="4">
    <location>
        <begin position="1"/>
        <end position="18"/>
    </location>
</feature>
<evidence type="ECO:0000256" key="2">
    <source>
        <dbReference type="ARBA" id="ARBA00023125"/>
    </source>
</evidence>
<dbReference type="Proteomes" id="UP001174208">
    <property type="component" value="Unassembled WGS sequence"/>
</dbReference>
<evidence type="ECO:0000259" key="5">
    <source>
        <dbReference type="PROSITE" id="PS50995"/>
    </source>
</evidence>
<feature type="domain" description="HTH marR-type" evidence="5">
    <location>
        <begin position="25"/>
        <end position="164"/>
    </location>
</feature>
<dbReference type="PANTHER" id="PTHR33164">
    <property type="entry name" value="TRANSCRIPTIONAL REGULATOR, MARR FAMILY"/>
    <property type="match status" value="1"/>
</dbReference>
<evidence type="ECO:0000256" key="1">
    <source>
        <dbReference type="ARBA" id="ARBA00023015"/>
    </source>
</evidence>
<name>A0ABT8KA27_9MICO</name>
<accession>A0ABT8KA27</accession>
<evidence type="ECO:0000313" key="7">
    <source>
        <dbReference type="Proteomes" id="UP001174208"/>
    </source>
</evidence>
<dbReference type="PROSITE" id="PS50995">
    <property type="entry name" value="HTH_MARR_2"/>
    <property type="match status" value="1"/>
</dbReference>
<feature type="region of interest" description="Disordered" evidence="4">
    <location>
        <begin position="1"/>
        <end position="20"/>
    </location>
</feature>
<reference evidence="6" key="1">
    <citation type="submission" date="2023-06" db="EMBL/GenBank/DDBJ databases">
        <title>MT1 and MT2 Draft Genomes of Novel Species.</title>
        <authorList>
            <person name="Venkateswaran K."/>
        </authorList>
    </citation>
    <scope>NUCLEOTIDE SEQUENCE</scope>
    <source>
        <strain evidence="6">F6_8S_P_1B</strain>
    </source>
</reference>
<keyword evidence="2" id="KW-0238">DNA-binding</keyword>
<keyword evidence="7" id="KW-1185">Reference proteome</keyword>
<comment type="caution">
    <text evidence="6">The sequence shown here is derived from an EMBL/GenBank/DDBJ whole genome shotgun (WGS) entry which is preliminary data.</text>
</comment>
<dbReference type="Gene3D" id="1.10.10.10">
    <property type="entry name" value="Winged helix-like DNA-binding domain superfamily/Winged helix DNA-binding domain"/>
    <property type="match status" value="1"/>
</dbReference>
<dbReference type="PANTHER" id="PTHR33164:SF64">
    <property type="entry name" value="TRANSCRIPTIONAL REGULATOR SLYA"/>
    <property type="match status" value="1"/>
</dbReference>